<dbReference type="HOGENOM" id="CLU_797127_0_0_1"/>
<keyword evidence="2" id="KW-1185">Reference proteome</keyword>
<dbReference type="AlphaFoldDB" id="A0A098VWD5"/>
<evidence type="ECO:0000313" key="2">
    <source>
        <dbReference type="Proteomes" id="UP000029725"/>
    </source>
</evidence>
<dbReference type="EMBL" id="JMKJ01000001">
    <property type="protein sequence ID" value="KGG53247.1"/>
    <property type="molecule type" value="Genomic_DNA"/>
</dbReference>
<dbReference type="GeneID" id="25257869"/>
<dbReference type="RefSeq" id="XP_013239683.1">
    <property type="nucleotide sequence ID" value="XM_013384229.1"/>
</dbReference>
<proteinExistence type="predicted"/>
<comment type="caution">
    <text evidence="1">The sequence shown here is derived from an EMBL/GenBank/DDBJ whole genome shotgun (WGS) entry which is preliminary data.</text>
</comment>
<gene>
    <name evidence="1" type="ORF">DI09_100p110</name>
</gene>
<dbReference type="VEuPathDB" id="MicrosporidiaDB:DI09_100p110"/>
<sequence>MFSETLSTFHWQEHEIEAAKTRITLEALRAEASARNIAMEAIHREVFGFHGLGSSLLCQSWRPSELTQEKLSFFKKEAFEHTVSGPLYSLTSFGVDLDCVKALDSTYFTSSMKEFVSQRPADAKRRVFSQPTNLSSARTLHLERGVNDTVLSVAFLAPGFGGKSISENLKLLILKEAFYAPSPIPYGAPHGKWMGKSHLNGATMQFIPEFFQYSDAGLFGFTISLPVCTNIFSPEKVLIETAQPLVQEKLLLDISEAQFKAAKAAAKLRIAEYPEHAKSFAIGIGKFLFGSDDSVTAMASSLPSVAEMMQSIDSTEIGSIRELQKSIFSKHPACVIVGPTLSGAPLKP</sequence>
<reference evidence="1 2" key="1">
    <citation type="submission" date="2014-04" db="EMBL/GenBank/DDBJ databases">
        <title>A new species of microsporidia sheds light on the evolution of extreme parasitism.</title>
        <authorList>
            <person name="Haag K.L."/>
            <person name="James T.Y."/>
            <person name="Larsson R."/>
            <person name="Schaer T.M."/>
            <person name="Refardt D."/>
            <person name="Pombert J.-F."/>
            <person name="Ebert D."/>
        </authorList>
    </citation>
    <scope>NUCLEOTIDE SEQUENCE [LARGE SCALE GENOMIC DNA]</scope>
    <source>
        <strain evidence="1 2">UGP3</strain>
        <tissue evidence="1">Spores</tissue>
    </source>
</reference>
<name>A0A098VWD5_9MICR</name>
<dbReference type="Gene3D" id="3.30.830.10">
    <property type="entry name" value="Metalloenzyme, LuxS/M16 peptidase-like"/>
    <property type="match status" value="1"/>
</dbReference>
<organism evidence="1 2">
    <name type="scientific">Mitosporidium daphniae</name>
    <dbReference type="NCBI Taxonomy" id="1485682"/>
    <lineage>
        <taxon>Eukaryota</taxon>
        <taxon>Fungi</taxon>
        <taxon>Fungi incertae sedis</taxon>
        <taxon>Microsporidia</taxon>
        <taxon>Mitosporidium</taxon>
    </lineage>
</organism>
<evidence type="ECO:0000313" key="1">
    <source>
        <dbReference type="EMBL" id="KGG53247.1"/>
    </source>
</evidence>
<accession>A0A098VWD5</accession>
<protein>
    <submittedName>
        <fullName evidence="1">Uncharacterized protein</fullName>
    </submittedName>
</protein>
<dbReference type="Proteomes" id="UP000029725">
    <property type="component" value="Unassembled WGS sequence"/>
</dbReference>